<name>A0ABR6XI27_9BURK</name>
<dbReference type="Gene3D" id="3.20.20.70">
    <property type="entry name" value="Aldolase class I"/>
    <property type="match status" value="1"/>
</dbReference>
<dbReference type="CDD" id="cd02809">
    <property type="entry name" value="alpha_hydroxyacid_oxid_FMN"/>
    <property type="match status" value="1"/>
</dbReference>
<dbReference type="InterPro" id="IPR012133">
    <property type="entry name" value="Alpha-hydoxy_acid_DH_FMN"/>
</dbReference>
<dbReference type="Pfam" id="PF01070">
    <property type="entry name" value="FMN_dh"/>
    <property type="match status" value="1"/>
</dbReference>
<evidence type="ECO:0000256" key="2">
    <source>
        <dbReference type="ARBA" id="ARBA00023002"/>
    </source>
</evidence>
<dbReference type="PANTHER" id="PTHR10578:SF143">
    <property type="entry name" value="FMN-DEPENDENT ALPHA-HYDROXY ACID DEHYDROGENASE PB1A11.03"/>
    <property type="match status" value="1"/>
</dbReference>
<dbReference type="RefSeq" id="WP_190479468.1">
    <property type="nucleotide sequence ID" value="NZ_JACOFT010000003.1"/>
</dbReference>
<comment type="caution">
    <text evidence="5">The sequence shown here is derived from an EMBL/GenBank/DDBJ whole genome shotgun (WGS) entry which is preliminary data.</text>
</comment>
<comment type="similarity">
    <text evidence="3">Belongs to the FMN-dependent alpha-hydroxy acid dehydrogenase family.</text>
</comment>
<accession>A0ABR6XI27</accession>
<dbReference type="InterPro" id="IPR037396">
    <property type="entry name" value="FMN_HAD"/>
</dbReference>
<dbReference type="EMBL" id="JACOFT010000003">
    <property type="protein sequence ID" value="MBC3811964.1"/>
    <property type="molecule type" value="Genomic_DNA"/>
</dbReference>
<evidence type="ECO:0000313" key="6">
    <source>
        <dbReference type="Proteomes" id="UP000637632"/>
    </source>
</evidence>
<dbReference type="SUPFAM" id="SSF51395">
    <property type="entry name" value="FMN-linked oxidoreductases"/>
    <property type="match status" value="1"/>
</dbReference>
<protein>
    <submittedName>
        <fullName evidence="5">Alpha-hydroxy-acid oxidizing protein</fullName>
    </submittedName>
</protein>
<sequence>MTNTTTATAQAALSTIPPDIRCAQDYERLAQQFMVLPHYEYVAGGCGRDITVAANLNAFALWAIYPRLLRDVTAGHTRLTLGQQAFPHPVFMAPVAFQQLAHPAGEIDTARAAQAMRSCMVSSTLSSVRMEDVAAVASNGGSPRWFQLYFQPQQNDTLDLINRAVNTGYSVIVVTLDASIQAASLRAQRAGFRMPQDCVAANLRDHTAPANITLSPGESRVFQGIMRDAPTWKDLEWLMTQTSLPVWVKGVLHPDDARALQNMGVAGIIVSNHGGRSLDGAPASLDALPAIRAAVGTSFPLLLDSGIRSGSDIFKALALGADAVLIGRLQMYALSVAGALGVAHMIKLLCEELEICMSLAGCATLKEINRGALVRCGTSATSTDFPPHDNSHE</sequence>
<reference evidence="5 6" key="1">
    <citation type="submission" date="2020-08" db="EMBL/GenBank/DDBJ databases">
        <title>Novel species isolated from subtropical streams in China.</title>
        <authorList>
            <person name="Lu H."/>
        </authorList>
    </citation>
    <scope>NUCLEOTIDE SEQUENCE [LARGE SCALE GENOMIC DNA]</scope>
    <source>
        <strain evidence="5 6">CCTCC AB 2015119</strain>
    </source>
</reference>
<evidence type="ECO:0000256" key="3">
    <source>
        <dbReference type="ARBA" id="ARBA00024042"/>
    </source>
</evidence>
<evidence type="ECO:0000256" key="1">
    <source>
        <dbReference type="ARBA" id="ARBA00001917"/>
    </source>
</evidence>
<dbReference type="Proteomes" id="UP000637632">
    <property type="component" value="Unassembled WGS sequence"/>
</dbReference>
<evidence type="ECO:0000259" key="4">
    <source>
        <dbReference type="PROSITE" id="PS51349"/>
    </source>
</evidence>
<keyword evidence="2" id="KW-0560">Oxidoreductase</keyword>
<dbReference type="PROSITE" id="PS51349">
    <property type="entry name" value="FMN_HYDROXY_ACID_DH_2"/>
    <property type="match status" value="1"/>
</dbReference>
<gene>
    <name evidence="5" type="ORF">H8K26_10960</name>
</gene>
<comment type="cofactor">
    <cofactor evidence="1">
        <name>FMN</name>
        <dbReference type="ChEBI" id="CHEBI:58210"/>
    </cofactor>
</comment>
<dbReference type="InterPro" id="IPR000262">
    <property type="entry name" value="FMN-dep_DH"/>
</dbReference>
<evidence type="ECO:0000313" key="5">
    <source>
        <dbReference type="EMBL" id="MBC3811964.1"/>
    </source>
</evidence>
<dbReference type="PANTHER" id="PTHR10578">
    <property type="entry name" value="S -2-HYDROXY-ACID OXIDASE-RELATED"/>
    <property type="match status" value="1"/>
</dbReference>
<organism evidence="5 6">
    <name type="scientific">Undibacterium aquatile</name>
    <dbReference type="NCBI Taxonomy" id="1537398"/>
    <lineage>
        <taxon>Bacteria</taxon>
        <taxon>Pseudomonadati</taxon>
        <taxon>Pseudomonadota</taxon>
        <taxon>Betaproteobacteria</taxon>
        <taxon>Burkholderiales</taxon>
        <taxon>Oxalobacteraceae</taxon>
        <taxon>Undibacterium</taxon>
    </lineage>
</organism>
<dbReference type="PIRSF" id="PIRSF000138">
    <property type="entry name" value="Al-hdrx_acd_dh"/>
    <property type="match status" value="1"/>
</dbReference>
<feature type="domain" description="FMN hydroxy acid dehydrogenase" evidence="4">
    <location>
        <begin position="15"/>
        <end position="378"/>
    </location>
</feature>
<keyword evidence="6" id="KW-1185">Reference proteome</keyword>
<proteinExistence type="inferred from homology"/>
<dbReference type="InterPro" id="IPR013785">
    <property type="entry name" value="Aldolase_TIM"/>
</dbReference>